<reference evidence="1" key="2">
    <citation type="journal article" date="2015" name="Data Brief">
        <title>Shoot transcriptome of the giant reed, Arundo donax.</title>
        <authorList>
            <person name="Barrero R.A."/>
            <person name="Guerrero F.D."/>
            <person name="Moolhuijzen P."/>
            <person name="Goolsby J.A."/>
            <person name="Tidwell J."/>
            <person name="Bellgard S.E."/>
            <person name="Bellgard M.I."/>
        </authorList>
    </citation>
    <scope>NUCLEOTIDE SEQUENCE</scope>
    <source>
        <tissue evidence="1">Shoot tissue taken approximately 20 cm above the soil surface</tissue>
    </source>
</reference>
<evidence type="ECO:0000313" key="1">
    <source>
        <dbReference type="EMBL" id="JAD23615.1"/>
    </source>
</evidence>
<proteinExistence type="predicted"/>
<protein>
    <submittedName>
        <fullName evidence="1">Uncharacterized protein</fullName>
    </submittedName>
</protein>
<reference evidence="1" key="1">
    <citation type="submission" date="2014-09" db="EMBL/GenBank/DDBJ databases">
        <authorList>
            <person name="Magalhaes I.L.F."/>
            <person name="Oliveira U."/>
            <person name="Santos F.R."/>
            <person name="Vidigal T.H.D.A."/>
            <person name="Brescovit A.D."/>
            <person name="Santos A.J."/>
        </authorList>
    </citation>
    <scope>NUCLEOTIDE SEQUENCE</scope>
    <source>
        <tissue evidence="1">Shoot tissue taken approximately 20 cm above the soil surface</tissue>
    </source>
</reference>
<organism evidence="1">
    <name type="scientific">Arundo donax</name>
    <name type="common">Giant reed</name>
    <name type="synonym">Donax arundinaceus</name>
    <dbReference type="NCBI Taxonomy" id="35708"/>
    <lineage>
        <taxon>Eukaryota</taxon>
        <taxon>Viridiplantae</taxon>
        <taxon>Streptophyta</taxon>
        <taxon>Embryophyta</taxon>
        <taxon>Tracheophyta</taxon>
        <taxon>Spermatophyta</taxon>
        <taxon>Magnoliopsida</taxon>
        <taxon>Liliopsida</taxon>
        <taxon>Poales</taxon>
        <taxon>Poaceae</taxon>
        <taxon>PACMAD clade</taxon>
        <taxon>Arundinoideae</taxon>
        <taxon>Arundineae</taxon>
        <taxon>Arundo</taxon>
    </lineage>
</organism>
<dbReference type="AlphaFoldDB" id="A0A0A8YEM1"/>
<dbReference type="EMBL" id="GBRH01274280">
    <property type="protein sequence ID" value="JAD23615.1"/>
    <property type="molecule type" value="Transcribed_RNA"/>
</dbReference>
<sequence length="20" mass="2561">MFRFYLVFMQKHIILIFSLN</sequence>
<accession>A0A0A8YEM1</accession>
<name>A0A0A8YEM1_ARUDO</name>